<protein>
    <recommendedName>
        <fullName evidence="1">RNA-directed DNA polymerase</fullName>
        <ecNumber evidence="1">2.7.7.49</ecNumber>
    </recommendedName>
</protein>
<gene>
    <name evidence="12" type="primary">Pol_2</name>
    <name evidence="12" type="ORF">SMICAP_R15024</name>
</gene>
<feature type="domain" description="Integrase-type" evidence="10">
    <location>
        <begin position="38"/>
        <end position="79"/>
    </location>
</feature>
<dbReference type="GO" id="GO:0003964">
    <property type="term" value="F:RNA-directed DNA polymerase activity"/>
    <property type="evidence" value="ECO:0007669"/>
    <property type="project" value="UniProtKB-KW"/>
</dbReference>
<dbReference type="PANTHER" id="PTHR41694">
    <property type="entry name" value="ENDOGENOUS RETROVIRUS GROUP K MEMBER POL PROTEIN"/>
    <property type="match status" value="1"/>
</dbReference>
<dbReference type="InterPro" id="IPR001584">
    <property type="entry name" value="Integrase_cat-core"/>
</dbReference>
<evidence type="ECO:0000256" key="9">
    <source>
        <dbReference type="PROSITE-ProRule" id="PRU00450"/>
    </source>
</evidence>
<evidence type="ECO:0000313" key="12">
    <source>
        <dbReference type="EMBL" id="NXF10193.1"/>
    </source>
</evidence>
<evidence type="ECO:0000256" key="6">
    <source>
        <dbReference type="ARBA" id="ARBA00022759"/>
    </source>
</evidence>
<evidence type="ECO:0000256" key="4">
    <source>
        <dbReference type="ARBA" id="ARBA00022722"/>
    </source>
</evidence>
<dbReference type="SUPFAM" id="SSF50122">
    <property type="entry name" value="DNA-binding domain of retroviral integrase"/>
    <property type="match status" value="1"/>
</dbReference>
<keyword evidence="9" id="KW-0862">Zinc</keyword>
<dbReference type="InterPro" id="IPR017856">
    <property type="entry name" value="Integrase-like_N"/>
</dbReference>
<dbReference type="InterPro" id="IPR036862">
    <property type="entry name" value="Integrase_C_dom_sf_retrovir"/>
</dbReference>
<feature type="non-terminal residue" evidence="12">
    <location>
        <position position="306"/>
    </location>
</feature>
<proteinExistence type="predicted"/>
<organism evidence="12 13">
    <name type="scientific">Smithornis capensis</name>
    <dbReference type="NCBI Taxonomy" id="363769"/>
    <lineage>
        <taxon>Eukaryota</taxon>
        <taxon>Metazoa</taxon>
        <taxon>Chordata</taxon>
        <taxon>Craniata</taxon>
        <taxon>Vertebrata</taxon>
        <taxon>Euteleostomi</taxon>
        <taxon>Archelosauria</taxon>
        <taxon>Archosauria</taxon>
        <taxon>Dinosauria</taxon>
        <taxon>Saurischia</taxon>
        <taxon>Theropoda</taxon>
        <taxon>Coelurosauria</taxon>
        <taxon>Aves</taxon>
        <taxon>Neognathae</taxon>
        <taxon>Neoaves</taxon>
        <taxon>Telluraves</taxon>
        <taxon>Australaves</taxon>
        <taxon>Passeriformes</taxon>
        <taxon>Eurylaimidae</taxon>
        <taxon>Smithornis</taxon>
    </lineage>
</organism>
<keyword evidence="9" id="KW-0863">Zinc-finger</keyword>
<dbReference type="Pfam" id="PF02022">
    <property type="entry name" value="Integrase_Zn"/>
    <property type="match status" value="1"/>
</dbReference>
<dbReference type="InterPro" id="IPR003308">
    <property type="entry name" value="Integrase_Zn-bd_dom_N"/>
</dbReference>
<evidence type="ECO:0000259" key="11">
    <source>
        <dbReference type="PROSITE" id="PS50994"/>
    </source>
</evidence>
<keyword evidence="5" id="KW-0479">Metal-binding</keyword>
<dbReference type="EMBL" id="VWYW01000479">
    <property type="protein sequence ID" value="NXF10193.1"/>
    <property type="molecule type" value="Genomic_DNA"/>
</dbReference>
<keyword evidence="13" id="KW-1185">Reference proteome</keyword>
<evidence type="ECO:0000256" key="1">
    <source>
        <dbReference type="ARBA" id="ARBA00012493"/>
    </source>
</evidence>
<dbReference type="GO" id="GO:0004519">
    <property type="term" value="F:endonuclease activity"/>
    <property type="evidence" value="ECO:0007669"/>
    <property type="project" value="UniProtKB-KW"/>
</dbReference>
<dbReference type="EC" id="2.7.7.49" evidence="1"/>
<reference evidence="12 13" key="1">
    <citation type="submission" date="2019-09" db="EMBL/GenBank/DDBJ databases">
        <title>Bird 10,000 Genomes (B10K) Project - Family phase.</title>
        <authorList>
            <person name="Zhang G."/>
        </authorList>
    </citation>
    <scope>NUCLEOTIDE SEQUENCE [LARGE SCALE GENOMIC DNA]</scope>
    <source>
        <strain evidence="12">B10K-CU-031-20</strain>
    </source>
</reference>
<dbReference type="GO" id="GO:0008270">
    <property type="term" value="F:zinc ion binding"/>
    <property type="evidence" value="ECO:0007669"/>
    <property type="project" value="UniProtKB-KW"/>
</dbReference>
<dbReference type="SUPFAM" id="SSF53098">
    <property type="entry name" value="Ribonuclease H-like"/>
    <property type="match status" value="1"/>
</dbReference>
<evidence type="ECO:0000259" key="10">
    <source>
        <dbReference type="PROSITE" id="PS50876"/>
    </source>
</evidence>
<dbReference type="GO" id="GO:0016787">
    <property type="term" value="F:hydrolase activity"/>
    <property type="evidence" value="ECO:0007669"/>
    <property type="project" value="UniProtKB-KW"/>
</dbReference>
<comment type="caution">
    <text evidence="12">The sequence shown here is derived from an EMBL/GenBank/DDBJ whole genome shotgun (WGS) entry which is preliminary data.</text>
</comment>
<dbReference type="InterPro" id="IPR036397">
    <property type="entry name" value="RNaseH_sf"/>
</dbReference>
<keyword evidence="3" id="KW-0548">Nucleotidyltransferase</keyword>
<keyword evidence="8" id="KW-0695">RNA-directed DNA polymerase</keyword>
<dbReference type="InterPro" id="IPR012337">
    <property type="entry name" value="RNaseH-like_sf"/>
</dbReference>
<name>A0A7K8QX29_9PASS</name>
<dbReference type="GO" id="GO:0015074">
    <property type="term" value="P:DNA integration"/>
    <property type="evidence" value="ECO:0007669"/>
    <property type="project" value="InterPro"/>
</dbReference>
<evidence type="ECO:0000256" key="8">
    <source>
        <dbReference type="ARBA" id="ARBA00022918"/>
    </source>
</evidence>
<evidence type="ECO:0000256" key="2">
    <source>
        <dbReference type="ARBA" id="ARBA00022679"/>
    </source>
</evidence>
<keyword evidence="7" id="KW-0378">Hydrolase</keyword>
<evidence type="ECO:0000256" key="3">
    <source>
        <dbReference type="ARBA" id="ARBA00022695"/>
    </source>
</evidence>
<dbReference type="GO" id="GO:0035613">
    <property type="term" value="F:RNA stem-loop binding"/>
    <property type="evidence" value="ECO:0007669"/>
    <property type="project" value="TreeGrafter"/>
</dbReference>
<accession>A0A7K8QX29</accession>
<feature type="domain" description="Integrase catalytic" evidence="11">
    <location>
        <begin position="91"/>
        <end position="254"/>
    </location>
</feature>
<evidence type="ECO:0000256" key="5">
    <source>
        <dbReference type="ARBA" id="ARBA00022723"/>
    </source>
</evidence>
<keyword evidence="2" id="KW-0808">Transferase</keyword>
<dbReference type="Gene3D" id="1.10.10.200">
    <property type="match status" value="1"/>
</dbReference>
<evidence type="ECO:0000256" key="7">
    <source>
        <dbReference type="ARBA" id="ARBA00022801"/>
    </source>
</evidence>
<dbReference type="PROSITE" id="PS50994">
    <property type="entry name" value="INTEGRASE"/>
    <property type="match status" value="1"/>
</dbReference>
<evidence type="ECO:0000313" key="13">
    <source>
        <dbReference type="Proteomes" id="UP000567624"/>
    </source>
</evidence>
<feature type="non-terminal residue" evidence="12">
    <location>
        <position position="1"/>
    </location>
</feature>
<sequence length="306" mass="34004">LFLRKGTISVIHVNSHDPVKGFYQIGNDKADATARGIWTLRDAQQLHESLHIGAKVLARRCGIPIVDAKHIVATCPHCQKVPLWSSGVNHRGLKASEVWQTDFTLCQLLKPRAWLAVTVDTYSGMIVATQHLKTDSKATIQHRLTAMAWLGIPNQIKMDNGPNFTSRSVQAFANKWGITLVHGIPYNSTGQAIVERANQTLKTKLETLAKSEGFTNAIPAGDQTCLLTTALLALNQFPRGEEVNSPAQKYWATRALEEGPMVMIRNETGEWERGWRLVLTGRGYAAVRKEGTVKWRPLKSIKPDLQ</sequence>
<dbReference type="AlphaFoldDB" id="A0A7K8QX29"/>
<dbReference type="Pfam" id="PF00665">
    <property type="entry name" value="rve"/>
    <property type="match status" value="1"/>
</dbReference>
<dbReference type="Gene3D" id="3.30.420.10">
    <property type="entry name" value="Ribonuclease H-like superfamily/Ribonuclease H"/>
    <property type="match status" value="1"/>
</dbReference>
<keyword evidence="4" id="KW-0540">Nuclease</keyword>
<dbReference type="Proteomes" id="UP000567624">
    <property type="component" value="Unassembled WGS sequence"/>
</dbReference>
<dbReference type="PANTHER" id="PTHR41694:SF3">
    <property type="entry name" value="RNA-DIRECTED DNA POLYMERASE-RELATED"/>
    <property type="match status" value="1"/>
</dbReference>
<dbReference type="SUPFAM" id="SSF46919">
    <property type="entry name" value="N-terminal Zn binding domain of HIV integrase"/>
    <property type="match status" value="1"/>
</dbReference>
<dbReference type="PROSITE" id="PS50876">
    <property type="entry name" value="ZF_INTEGRASE"/>
    <property type="match status" value="1"/>
</dbReference>
<dbReference type="Gene3D" id="2.30.30.10">
    <property type="entry name" value="Integrase, C-terminal domain superfamily, retroviral"/>
    <property type="match status" value="1"/>
</dbReference>
<keyword evidence="6" id="KW-0255">Endonuclease</keyword>